<proteinExistence type="predicted"/>
<dbReference type="Proteomes" id="UP001142489">
    <property type="component" value="Unassembled WGS sequence"/>
</dbReference>
<sequence>AEKKWDLNVVEMYESAHLYDNTDASYYLWKCPDPSRRCGDPAFPVHLLYAVRNHQILH</sequence>
<feature type="non-terminal residue" evidence="1">
    <location>
        <position position="1"/>
    </location>
</feature>
<reference evidence="1" key="1">
    <citation type="journal article" date="2023" name="DNA Res.">
        <title>Chromosome-level genome assembly of Phrynocephalus forsythii using third-generation DNA sequencing and Hi-C analysis.</title>
        <authorList>
            <person name="Qi Y."/>
            <person name="Zhao W."/>
            <person name="Zhao Y."/>
            <person name="Niu C."/>
            <person name="Cao S."/>
            <person name="Zhang Y."/>
        </authorList>
    </citation>
    <scope>NUCLEOTIDE SEQUENCE</scope>
    <source>
        <tissue evidence="1">Muscle</tissue>
    </source>
</reference>
<accession>A0A9Q0XCC0</accession>
<name>A0A9Q0XCC0_9SAUR</name>
<comment type="caution">
    <text evidence="1">The sequence shown here is derived from an EMBL/GenBank/DDBJ whole genome shotgun (WGS) entry which is preliminary data.</text>
</comment>
<keyword evidence="2" id="KW-1185">Reference proteome</keyword>
<protein>
    <submittedName>
        <fullName evidence="1">Uncharacterized protein</fullName>
    </submittedName>
</protein>
<organism evidence="1 2">
    <name type="scientific">Phrynocephalus forsythii</name>
    <dbReference type="NCBI Taxonomy" id="171643"/>
    <lineage>
        <taxon>Eukaryota</taxon>
        <taxon>Metazoa</taxon>
        <taxon>Chordata</taxon>
        <taxon>Craniata</taxon>
        <taxon>Vertebrata</taxon>
        <taxon>Euteleostomi</taxon>
        <taxon>Lepidosauria</taxon>
        <taxon>Squamata</taxon>
        <taxon>Bifurcata</taxon>
        <taxon>Unidentata</taxon>
        <taxon>Episquamata</taxon>
        <taxon>Toxicofera</taxon>
        <taxon>Iguania</taxon>
        <taxon>Acrodonta</taxon>
        <taxon>Agamidae</taxon>
        <taxon>Agaminae</taxon>
        <taxon>Phrynocephalus</taxon>
    </lineage>
</organism>
<evidence type="ECO:0000313" key="2">
    <source>
        <dbReference type="Proteomes" id="UP001142489"/>
    </source>
</evidence>
<dbReference type="AlphaFoldDB" id="A0A9Q0XCC0"/>
<evidence type="ECO:0000313" key="1">
    <source>
        <dbReference type="EMBL" id="KAJ7306530.1"/>
    </source>
</evidence>
<dbReference type="EMBL" id="JAPFRF010000020">
    <property type="protein sequence ID" value="KAJ7306530.1"/>
    <property type="molecule type" value="Genomic_DNA"/>
</dbReference>
<gene>
    <name evidence="1" type="ORF">JRQ81_009890</name>
</gene>